<dbReference type="EMBL" id="BPLR01021721">
    <property type="protein sequence ID" value="GIX92912.1"/>
    <property type="molecule type" value="Genomic_DNA"/>
</dbReference>
<evidence type="ECO:0000313" key="1">
    <source>
        <dbReference type="EMBL" id="GIX92912.1"/>
    </source>
</evidence>
<comment type="caution">
    <text evidence="1">The sequence shown here is derived from an EMBL/GenBank/DDBJ whole genome shotgun (WGS) entry which is preliminary data.</text>
</comment>
<organism evidence="1 2">
    <name type="scientific">Caerostris extrusa</name>
    <name type="common">Bark spider</name>
    <name type="synonym">Caerostris bankana</name>
    <dbReference type="NCBI Taxonomy" id="172846"/>
    <lineage>
        <taxon>Eukaryota</taxon>
        <taxon>Metazoa</taxon>
        <taxon>Ecdysozoa</taxon>
        <taxon>Arthropoda</taxon>
        <taxon>Chelicerata</taxon>
        <taxon>Arachnida</taxon>
        <taxon>Araneae</taxon>
        <taxon>Araneomorphae</taxon>
        <taxon>Entelegynae</taxon>
        <taxon>Araneoidea</taxon>
        <taxon>Araneidae</taxon>
        <taxon>Caerostris</taxon>
    </lineage>
</organism>
<keyword evidence="2" id="KW-1185">Reference proteome</keyword>
<proteinExistence type="predicted"/>
<gene>
    <name evidence="1" type="ORF">CEXT_451881</name>
</gene>
<protein>
    <submittedName>
        <fullName evidence="1">Uncharacterized protein</fullName>
    </submittedName>
</protein>
<sequence>MHASRLGYPANALTPSSLQLKKLFIRLRGSEAQLVPPEICKTTAHRDIHKPRPGRLRNCPAPLVNEEFQRKHRDSSPLPGSDVALMSVWPNI</sequence>
<evidence type="ECO:0000313" key="2">
    <source>
        <dbReference type="Proteomes" id="UP001054945"/>
    </source>
</evidence>
<reference evidence="1 2" key="1">
    <citation type="submission" date="2021-06" db="EMBL/GenBank/DDBJ databases">
        <title>Caerostris extrusa draft genome.</title>
        <authorList>
            <person name="Kono N."/>
            <person name="Arakawa K."/>
        </authorList>
    </citation>
    <scope>NUCLEOTIDE SEQUENCE [LARGE SCALE GENOMIC DNA]</scope>
</reference>
<dbReference type="AlphaFoldDB" id="A0AAV4P6C7"/>
<accession>A0AAV4P6C7</accession>
<name>A0AAV4P6C7_CAEEX</name>
<dbReference type="Proteomes" id="UP001054945">
    <property type="component" value="Unassembled WGS sequence"/>
</dbReference>